<feature type="domain" description="Alpha-L-rhamnosidase six-hairpin glycosidase" evidence="2">
    <location>
        <begin position="405"/>
        <end position="718"/>
    </location>
</feature>
<gene>
    <name evidence="4" type="ORF">H9977_12910</name>
</gene>
<dbReference type="InterPro" id="IPR012341">
    <property type="entry name" value="6hp_glycosidase-like_sf"/>
</dbReference>
<reference evidence="4" key="1">
    <citation type="journal article" date="2021" name="PeerJ">
        <title>Extensive microbial diversity within the chicken gut microbiome revealed by metagenomics and culture.</title>
        <authorList>
            <person name="Gilroy R."/>
            <person name="Ravi A."/>
            <person name="Getino M."/>
            <person name="Pursley I."/>
            <person name="Horton D.L."/>
            <person name="Alikhan N.F."/>
            <person name="Baker D."/>
            <person name="Gharbi K."/>
            <person name="Hall N."/>
            <person name="Watson M."/>
            <person name="Adriaenssens E.M."/>
            <person name="Foster-Nyarko E."/>
            <person name="Jarju S."/>
            <person name="Secka A."/>
            <person name="Antonio M."/>
            <person name="Oren A."/>
            <person name="Chaudhuri R.R."/>
            <person name="La Ragione R."/>
            <person name="Hildebrand F."/>
            <person name="Pallen M.J."/>
        </authorList>
    </citation>
    <scope>NUCLEOTIDE SEQUENCE</scope>
    <source>
        <strain evidence="4">ChiGjej6B6-14162</strain>
    </source>
</reference>
<dbReference type="Gene3D" id="2.60.420.10">
    <property type="entry name" value="Maltose phosphorylase, domain 3"/>
    <property type="match status" value="1"/>
</dbReference>
<reference evidence="4" key="2">
    <citation type="submission" date="2021-04" db="EMBL/GenBank/DDBJ databases">
        <authorList>
            <person name="Gilroy R."/>
        </authorList>
    </citation>
    <scope>NUCLEOTIDE SEQUENCE</scope>
    <source>
        <strain evidence="4">ChiGjej6B6-14162</strain>
    </source>
</reference>
<accession>A0A9D2BHQ0</accession>
<evidence type="ECO:0000313" key="5">
    <source>
        <dbReference type="Proteomes" id="UP000886740"/>
    </source>
</evidence>
<organism evidence="4 5">
    <name type="scientific">Candidatus Parabacteroides intestinipullorum</name>
    <dbReference type="NCBI Taxonomy" id="2838723"/>
    <lineage>
        <taxon>Bacteria</taxon>
        <taxon>Pseudomonadati</taxon>
        <taxon>Bacteroidota</taxon>
        <taxon>Bacteroidia</taxon>
        <taxon>Bacteroidales</taxon>
        <taxon>Tannerellaceae</taxon>
        <taxon>Parabacteroides</taxon>
    </lineage>
</organism>
<dbReference type="InterPro" id="IPR035396">
    <property type="entry name" value="Bac_rhamnosid6H"/>
</dbReference>
<protein>
    <submittedName>
        <fullName evidence="4">Alpha-L-rhamnosidase N-terminal domain-containing protein</fullName>
    </submittedName>
</protein>
<dbReference type="GO" id="GO:0005975">
    <property type="term" value="P:carbohydrate metabolic process"/>
    <property type="evidence" value="ECO:0007669"/>
    <property type="project" value="InterPro"/>
</dbReference>
<dbReference type="Proteomes" id="UP000886740">
    <property type="component" value="Unassembled WGS sequence"/>
</dbReference>
<dbReference type="InterPro" id="IPR013737">
    <property type="entry name" value="Bac_rhamnosid_N"/>
</dbReference>
<feature type="domain" description="Alpha-L-rhamnosidase C-terminal" evidence="3">
    <location>
        <begin position="728"/>
        <end position="786"/>
    </location>
</feature>
<evidence type="ECO:0000259" key="1">
    <source>
        <dbReference type="Pfam" id="PF08531"/>
    </source>
</evidence>
<proteinExistence type="predicted"/>
<sequence>MNRKLFLACLLFAFFCTGLYAQIRLKGYRAEWINPELFVKRWPAHWISCPGDDGRSYGVYHFRKSFELAALPDSMVAHVSADNRYKLYVNGELVSLGPARGDIYNWNFETVDLAPFLRRGKNVVAAVVWNYAEKRPAAQVSLGQAGFILQGDQPRDSVLNTDASWRCLVDKAYAPYNEWQVYGYYVAGPGEELDAAHYPWGWEQVDYDDTRWEQAVSGMAGAMKGFRDYPGRLLVPSPIPQMERRLERLREVRLSEGIKVPDGLLAGKERLVVPRNSSVRLLLDQGALTTGYFSLLFSGGKDAEIKIGYAEALYKQDNQSTTKSYSLPSKGNRDSIGGKAFIGYADRILPDGSDGRCFTSLWWRTWRYVELRIDTKEEALAIDDLYGHFSAYPFRNETAFSAPGHEELERMLEIGWRTARLCANETYMDCPYYEQLQYFGDTRIQAMISLYNTRDSFMVRNALEQGRQSMVADGLTMSRYPSYVHQFISSFSLWWICMGHDYWMYRGDEDYLRTLLPAYREILTWYERWLKPDYSLDYVPYWFFADWADGFDYGEPIREAAGNSAFQDLLYLLTLEAVEPMERAMGMSALADHYKTIAGHIRDGFRAKYWVPGRSLFADTYAKNSFSQHVNALAIMAGMSEGEEARRVMEHTLSDTTLVQTTIYFRYYLHQALSKAGMGDQLVDNLQIWRDQMALGLTTWAEMPEPSRSDCHAWGASPNIELFRILLGIRSMAPGFREIRIEPALGDLREVSGSMPHPLGEIKVAYRLDKRGKGKVVISLPEGTKGVFAWKGKELPLSGGTQELELEL</sequence>
<dbReference type="Gene3D" id="2.60.120.260">
    <property type="entry name" value="Galactose-binding domain-like"/>
    <property type="match status" value="1"/>
</dbReference>
<evidence type="ECO:0000259" key="2">
    <source>
        <dbReference type="Pfam" id="PF17389"/>
    </source>
</evidence>
<feature type="domain" description="Bacterial alpha-L-rhamnosidase N-terminal" evidence="1">
    <location>
        <begin position="76"/>
        <end position="216"/>
    </location>
</feature>
<evidence type="ECO:0000313" key="4">
    <source>
        <dbReference type="EMBL" id="HIX75912.1"/>
    </source>
</evidence>
<dbReference type="SUPFAM" id="SSF48208">
    <property type="entry name" value="Six-hairpin glycosidases"/>
    <property type="match status" value="1"/>
</dbReference>
<dbReference type="Pfam" id="PF17389">
    <property type="entry name" value="Bac_rhamnosid6H"/>
    <property type="match status" value="1"/>
</dbReference>
<evidence type="ECO:0000259" key="3">
    <source>
        <dbReference type="Pfam" id="PF17390"/>
    </source>
</evidence>
<dbReference type="InterPro" id="IPR035398">
    <property type="entry name" value="Bac_rhamnosid_C"/>
</dbReference>
<dbReference type="Pfam" id="PF08531">
    <property type="entry name" value="Bac_rhamnosid_N"/>
    <property type="match status" value="1"/>
</dbReference>
<dbReference type="EMBL" id="DXEL01000086">
    <property type="protein sequence ID" value="HIX75912.1"/>
    <property type="molecule type" value="Genomic_DNA"/>
</dbReference>
<dbReference type="Gene3D" id="1.50.10.10">
    <property type="match status" value="1"/>
</dbReference>
<dbReference type="PANTHER" id="PTHR34987:SF2">
    <property type="entry name" value="B, PUTATIVE (AFU_ORTHOLOGUE AFUA_7G05040)-RELATED"/>
    <property type="match status" value="1"/>
</dbReference>
<dbReference type="InterPro" id="IPR008928">
    <property type="entry name" value="6-hairpin_glycosidase_sf"/>
</dbReference>
<dbReference type="Pfam" id="PF17390">
    <property type="entry name" value="Bac_rhamnosid_C"/>
    <property type="match status" value="1"/>
</dbReference>
<dbReference type="PANTHER" id="PTHR34987">
    <property type="entry name" value="C, PUTATIVE (AFU_ORTHOLOGUE AFUA_3G02880)-RELATED"/>
    <property type="match status" value="1"/>
</dbReference>
<comment type="caution">
    <text evidence="4">The sequence shown here is derived from an EMBL/GenBank/DDBJ whole genome shotgun (WGS) entry which is preliminary data.</text>
</comment>
<dbReference type="SUPFAM" id="SSF49785">
    <property type="entry name" value="Galactose-binding domain-like"/>
    <property type="match status" value="1"/>
</dbReference>
<name>A0A9D2BHQ0_9BACT</name>
<dbReference type="InterPro" id="IPR008979">
    <property type="entry name" value="Galactose-bd-like_sf"/>
</dbReference>
<dbReference type="AlphaFoldDB" id="A0A9D2BHQ0"/>